<keyword evidence="7" id="KW-1185">Reference proteome</keyword>
<dbReference type="InterPro" id="IPR058245">
    <property type="entry name" value="NreC/VraR/RcsB-like_REC"/>
</dbReference>
<dbReference type="SUPFAM" id="SSF52172">
    <property type="entry name" value="CheY-like"/>
    <property type="match status" value="1"/>
</dbReference>
<dbReference type="InterPro" id="IPR016032">
    <property type="entry name" value="Sig_transdc_resp-reg_C-effctor"/>
</dbReference>
<dbReference type="SMART" id="SM00421">
    <property type="entry name" value="HTH_LUXR"/>
    <property type="match status" value="1"/>
</dbReference>
<sequence>MISCLLVEDQNLVRLGLKNLLELDKDLCVKATAEDGIECMKQLSVEHFDIILLDMRMPKMGGLDVLKAMQEQQNHTPVLIITTFEDCDVLVEAIALGAMGYILKNAELEHLLSAIKAVCNGQQVLQPALTRYLLTSSHATPSTLTEKELEVLKCLSLGMSNRVIAQTLNNSEGTIRNHVSTILAKLDVADRTQAVIKAINESLV</sequence>
<dbReference type="KEGG" id="pxi:J5O05_04530"/>
<dbReference type="PROSITE" id="PS50110">
    <property type="entry name" value="RESPONSE_REGULATORY"/>
    <property type="match status" value="1"/>
</dbReference>
<dbReference type="SUPFAM" id="SSF46894">
    <property type="entry name" value="C-terminal effector domain of the bipartite response regulators"/>
    <property type="match status" value="1"/>
</dbReference>
<proteinExistence type="predicted"/>
<dbReference type="Pfam" id="PF00072">
    <property type="entry name" value="Response_reg"/>
    <property type="match status" value="1"/>
</dbReference>
<dbReference type="InterPro" id="IPR039420">
    <property type="entry name" value="WalR-like"/>
</dbReference>
<evidence type="ECO:0000256" key="1">
    <source>
        <dbReference type="ARBA" id="ARBA00022553"/>
    </source>
</evidence>
<dbReference type="RefSeq" id="WP_208843780.1">
    <property type="nucleotide sequence ID" value="NZ_CP072133.1"/>
</dbReference>
<protein>
    <submittedName>
        <fullName evidence="6">Response regulator transcription factor</fullName>
    </submittedName>
</protein>
<dbReference type="PRINTS" id="PR00038">
    <property type="entry name" value="HTHLUXR"/>
</dbReference>
<dbReference type="CDD" id="cd06170">
    <property type="entry name" value="LuxR_C_like"/>
    <property type="match status" value="1"/>
</dbReference>
<organism evidence="6 7">
    <name type="scientific">Pseudoalteromonas xiamenensis</name>
    <dbReference type="NCBI Taxonomy" id="882626"/>
    <lineage>
        <taxon>Bacteria</taxon>
        <taxon>Pseudomonadati</taxon>
        <taxon>Pseudomonadota</taxon>
        <taxon>Gammaproteobacteria</taxon>
        <taxon>Alteromonadales</taxon>
        <taxon>Pseudoalteromonadaceae</taxon>
        <taxon>Pseudoalteromonas</taxon>
    </lineage>
</organism>
<name>A0A975HLJ6_9GAMM</name>
<feature type="domain" description="Response regulatory" evidence="5">
    <location>
        <begin position="3"/>
        <end position="119"/>
    </location>
</feature>
<dbReference type="GO" id="GO:0003677">
    <property type="term" value="F:DNA binding"/>
    <property type="evidence" value="ECO:0007669"/>
    <property type="project" value="UniProtKB-KW"/>
</dbReference>
<evidence type="ECO:0000259" key="4">
    <source>
        <dbReference type="PROSITE" id="PS50043"/>
    </source>
</evidence>
<dbReference type="PROSITE" id="PS50043">
    <property type="entry name" value="HTH_LUXR_2"/>
    <property type="match status" value="1"/>
</dbReference>
<dbReference type="SMART" id="SM00448">
    <property type="entry name" value="REC"/>
    <property type="match status" value="1"/>
</dbReference>
<accession>A0A975HLJ6</accession>
<dbReference type="Proteomes" id="UP000664904">
    <property type="component" value="Chromosome"/>
</dbReference>
<keyword evidence="2" id="KW-0238">DNA-binding</keyword>
<feature type="domain" description="HTH luxR-type" evidence="4">
    <location>
        <begin position="137"/>
        <end position="202"/>
    </location>
</feature>
<dbReference type="GO" id="GO:0006355">
    <property type="term" value="P:regulation of DNA-templated transcription"/>
    <property type="evidence" value="ECO:0007669"/>
    <property type="project" value="InterPro"/>
</dbReference>
<gene>
    <name evidence="6" type="ORF">J5O05_04530</name>
</gene>
<dbReference type="InterPro" id="IPR000792">
    <property type="entry name" value="Tscrpt_reg_LuxR_C"/>
</dbReference>
<dbReference type="InterPro" id="IPR001789">
    <property type="entry name" value="Sig_transdc_resp-reg_receiver"/>
</dbReference>
<dbReference type="EMBL" id="CP072133">
    <property type="protein sequence ID" value="QTH72158.1"/>
    <property type="molecule type" value="Genomic_DNA"/>
</dbReference>
<reference evidence="6" key="1">
    <citation type="submission" date="2021-03" db="EMBL/GenBank/DDBJ databases">
        <title>Complete Genome of Pseudoalteromonas xiamenensis STKMTI.2, a new potential marine bacterium producing anti-Vibrio compounds.</title>
        <authorList>
            <person name="Handayani D.P."/>
            <person name="Isnansetyo A."/>
            <person name="Istiqomah I."/>
            <person name="Jumina J."/>
        </authorList>
    </citation>
    <scope>NUCLEOTIDE SEQUENCE</scope>
    <source>
        <strain evidence="6">STKMTI.2</strain>
    </source>
</reference>
<dbReference type="Gene3D" id="3.40.50.2300">
    <property type="match status" value="1"/>
</dbReference>
<dbReference type="AlphaFoldDB" id="A0A975HLJ6"/>
<dbReference type="GO" id="GO:0000160">
    <property type="term" value="P:phosphorelay signal transduction system"/>
    <property type="evidence" value="ECO:0007669"/>
    <property type="project" value="InterPro"/>
</dbReference>
<dbReference type="PANTHER" id="PTHR43214:SF43">
    <property type="entry name" value="TWO-COMPONENT RESPONSE REGULATOR"/>
    <property type="match status" value="1"/>
</dbReference>
<keyword evidence="1 3" id="KW-0597">Phosphoprotein</keyword>
<dbReference type="InterPro" id="IPR011006">
    <property type="entry name" value="CheY-like_superfamily"/>
</dbReference>
<dbReference type="CDD" id="cd17535">
    <property type="entry name" value="REC_NarL-like"/>
    <property type="match status" value="1"/>
</dbReference>
<dbReference type="Pfam" id="PF00196">
    <property type="entry name" value="GerE"/>
    <property type="match status" value="1"/>
</dbReference>
<evidence type="ECO:0000259" key="5">
    <source>
        <dbReference type="PROSITE" id="PS50110"/>
    </source>
</evidence>
<evidence type="ECO:0000256" key="2">
    <source>
        <dbReference type="ARBA" id="ARBA00023125"/>
    </source>
</evidence>
<evidence type="ECO:0000313" key="7">
    <source>
        <dbReference type="Proteomes" id="UP000664904"/>
    </source>
</evidence>
<feature type="modified residue" description="4-aspartylphosphate" evidence="3">
    <location>
        <position position="54"/>
    </location>
</feature>
<dbReference type="PANTHER" id="PTHR43214">
    <property type="entry name" value="TWO-COMPONENT RESPONSE REGULATOR"/>
    <property type="match status" value="1"/>
</dbReference>
<evidence type="ECO:0000313" key="6">
    <source>
        <dbReference type="EMBL" id="QTH72158.1"/>
    </source>
</evidence>
<evidence type="ECO:0000256" key="3">
    <source>
        <dbReference type="PROSITE-ProRule" id="PRU00169"/>
    </source>
</evidence>